<evidence type="ECO:0000313" key="2">
    <source>
        <dbReference type="Proteomes" id="UP000008311"/>
    </source>
</evidence>
<dbReference type="EMBL" id="EQ982539">
    <property type="protein sequence ID" value="EEF24350.1"/>
    <property type="molecule type" value="Genomic_DNA"/>
</dbReference>
<dbReference type="InParanoid" id="B9TIG5"/>
<keyword evidence="2" id="KW-1185">Reference proteome</keyword>
<organism evidence="1 2">
    <name type="scientific">Ricinus communis</name>
    <name type="common">Castor bean</name>
    <dbReference type="NCBI Taxonomy" id="3988"/>
    <lineage>
        <taxon>Eukaryota</taxon>
        <taxon>Viridiplantae</taxon>
        <taxon>Streptophyta</taxon>
        <taxon>Embryophyta</taxon>
        <taxon>Tracheophyta</taxon>
        <taxon>Spermatophyta</taxon>
        <taxon>Magnoliopsida</taxon>
        <taxon>eudicotyledons</taxon>
        <taxon>Gunneridae</taxon>
        <taxon>Pentapetalae</taxon>
        <taxon>rosids</taxon>
        <taxon>fabids</taxon>
        <taxon>Malpighiales</taxon>
        <taxon>Euphorbiaceae</taxon>
        <taxon>Acalyphoideae</taxon>
        <taxon>Acalypheae</taxon>
        <taxon>Ricinus</taxon>
    </lineage>
</organism>
<gene>
    <name evidence="1" type="ORF">RCOM_1799140</name>
</gene>
<protein>
    <submittedName>
        <fullName evidence="1">Uncharacterized protein</fullName>
    </submittedName>
</protein>
<dbReference type="AlphaFoldDB" id="B9TIG5"/>
<name>B9TIG5_RICCO</name>
<accession>B9TIG5</accession>
<reference evidence="2" key="1">
    <citation type="journal article" date="2010" name="Nat. Biotechnol.">
        <title>Draft genome sequence of the oilseed species Ricinus communis.</title>
        <authorList>
            <person name="Chan A.P."/>
            <person name="Crabtree J."/>
            <person name="Zhao Q."/>
            <person name="Lorenzi H."/>
            <person name="Orvis J."/>
            <person name="Puiu D."/>
            <person name="Melake-Berhan A."/>
            <person name="Jones K.M."/>
            <person name="Redman J."/>
            <person name="Chen G."/>
            <person name="Cahoon E.B."/>
            <person name="Gedil M."/>
            <person name="Stanke M."/>
            <person name="Haas B.J."/>
            <person name="Wortman J.R."/>
            <person name="Fraser-Liggett C.M."/>
            <person name="Ravel J."/>
            <person name="Rabinowicz P.D."/>
        </authorList>
    </citation>
    <scope>NUCLEOTIDE SEQUENCE [LARGE SCALE GENOMIC DNA]</scope>
    <source>
        <strain evidence="2">cv. Hale</strain>
    </source>
</reference>
<evidence type="ECO:0000313" key="1">
    <source>
        <dbReference type="EMBL" id="EEF24350.1"/>
    </source>
</evidence>
<sequence length="212" mass="22806">MGAPPAHLGEQVERAHRLGHVERLADQRGDAGGVRRAARQDVEHVLDMDHADDGIELVAIDGKAAVAGFLEQLHQLGEAGPFLDRDDVRPRHADIAGIALAEMEQVLEHLALDRGQVARRGAAALDMFVDRVLDAVAQRFFLVVTEQEGADTAPYSATFVAVSIAVATRALGHVRCSILAYQIGVVQAEVAKRGALHFLHRLGFGVVHMVIA</sequence>
<dbReference type="Proteomes" id="UP000008311">
    <property type="component" value="Unassembled WGS sequence"/>
</dbReference>
<proteinExistence type="predicted"/>